<feature type="region of interest" description="Disordered" evidence="1">
    <location>
        <begin position="23"/>
        <end position="67"/>
    </location>
</feature>
<evidence type="ECO:0000256" key="2">
    <source>
        <dbReference type="SAM" id="SignalP"/>
    </source>
</evidence>
<dbReference type="AlphaFoldDB" id="A0A0C1Z682"/>
<dbReference type="RefSeq" id="WP_146661574.1">
    <property type="nucleotide sequence ID" value="NZ_JMCC02000106.1"/>
</dbReference>
<gene>
    <name evidence="3" type="ORF">DB30_00522</name>
</gene>
<protein>
    <submittedName>
        <fullName evidence="3">Uncharacterized protein</fullName>
    </submittedName>
</protein>
<feature type="compositionally biased region" description="Acidic residues" evidence="1">
    <location>
        <begin position="43"/>
        <end position="67"/>
    </location>
</feature>
<feature type="chain" id="PRO_5002161322" evidence="2">
    <location>
        <begin position="20"/>
        <end position="584"/>
    </location>
</feature>
<evidence type="ECO:0000256" key="1">
    <source>
        <dbReference type="SAM" id="MobiDB-lite"/>
    </source>
</evidence>
<dbReference type="PROSITE" id="PS51257">
    <property type="entry name" value="PROKAR_LIPOPROTEIN"/>
    <property type="match status" value="1"/>
</dbReference>
<feature type="signal peptide" evidence="2">
    <location>
        <begin position="1"/>
        <end position="19"/>
    </location>
</feature>
<sequence length="584" mass="61952">MVRASLSSLLICLTVAACSDNSNVDESLGYSGPNSTSTSTDTDTSDTDETETDTSDTDETETGDPEDVEQLRYVAAGSHDSVLVALELNDPHAVPEPEYIATGTALAGVFGATPFGAEAVSHDGDIYQLRVDPQGVFKLSPLVQQDGNWLHSMWFGDEGANALMSVTEDPNVGPNLLLWCSYDAEGALTSSFDITPPLDPGGSALVLARSPDSSHAAVLIDVEPNDVWQLYLLPLHPQLSESIFIDHLTFEGVPATNVPAFMFTHLDDQRLVYREEIEVNVLSPLGVSLADPTAPPVNLAPSLGHISSIVVSDDNTQMLVSTNGANGYRELRLIEFTGPTSFELPHLITEPGANAMTNLLLPGGPTTIGHGFDAQGRIWYAYTNTMLSDPKTVGIALVTFEDGMVVERLELADNPPGTEFEDISFNQDLQLLTYRSQTANLSYINYVDLSADQPVEVRVDQALGYFDSTPNDNAGYGWSADGSQLAVAGIQSGATKLYVAAFGDPSGATVEVALPDVESAQGITLDHSPRVSPKGDQVILWYGTQTGLTGLIHGATDGSAPAEVVLGLQNALHSGAYLASAPIP</sequence>
<proteinExistence type="predicted"/>
<comment type="caution">
    <text evidence="3">The sequence shown here is derived from an EMBL/GenBank/DDBJ whole genome shotgun (WGS) entry which is preliminary data.</text>
</comment>
<accession>A0A0C1Z682</accession>
<evidence type="ECO:0000313" key="4">
    <source>
        <dbReference type="Proteomes" id="UP000031599"/>
    </source>
</evidence>
<dbReference type="EMBL" id="JMCC02000106">
    <property type="protein sequence ID" value="KIG13144.1"/>
    <property type="molecule type" value="Genomic_DNA"/>
</dbReference>
<dbReference type="SUPFAM" id="SSF82171">
    <property type="entry name" value="DPP6 N-terminal domain-like"/>
    <property type="match status" value="1"/>
</dbReference>
<organism evidence="3 4">
    <name type="scientific">Enhygromyxa salina</name>
    <dbReference type="NCBI Taxonomy" id="215803"/>
    <lineage>
        <taxon>Bacteria</taxon>
        <taxon>Pseudomonadati</taxon>
        <taxon>Myxococcota</taxon>
        <taxon>Polyangia</taxon>
        <taxon>Nannocystales</taxon>
        <taxon>Nannocystaceae</taxon>
        <taxon>Enhygromyxa</taxon>
    </lineage>
</organism>
<name>A0A0C1Z682_9BACT</name>
<evidence type="ECO:0000313" key="3">
    <source>
        <dbReference type="EMBL" id="KIG13144.1"/>
    </source>
</evidence>
<reference evidence="3 4" key="1">
    <citation type="submission" date="2014-12" db="EMBL/GenBank/DDBJ databases">
        <title>Genome assembly of Enhygromyxa salina DSM 15201.</title>
        <authorList>
            <person name="Sharma G."/>
            <person name="Subramanian S."/>
        </authorList>
    </citation>
    <scope>NUCLEOTIDE SEQUENCE [LARGE SCALE GENOMIC DNA]</scope>
    <source>
        <strain evidence="3 4">DSM 15201</strain>
    </source>
</reference>
<keyword evidence="2" id="KW-0732">Signal</keyword>
<dbReference type="Proteomes" id="UP000031599">
    <property type="component" value="Unassembled WGS sequence"/>
</dbReference>